<gene>
    <name evidence="1" type="ORF">UFOPK2754_00298</name>
    <name evidence="2" type="ORF">UFOPK3139_02995</name>
    <name evidence="3" type="ORF">UFOPK3543_02848</name>
    <name evidence="4" type="ORF">UFOPK3967_01088</name>
</gene>
<evidence type="ECO:0000313" key="3">
    <source>
        <dbReference type="EMBL" id="CAB4934160.1"/>
    </source>
</evidence>
<organism evidence="2">
    <name type="scientific">freshwater metagenome</name>
    <dbReference type="NCBI Taxonomy" id="449393"/>
    <lineage>
        <taxon>unclassified sequences</taxon>
        <taxon>metagenomes</taxon>
        <taxon>ecological metagenomes</taxon>
    </lineage>
</organism>
<protein>
    <submittedName>
        <fullName evidence="2">Unannotated protein</fullName>
    </submittedName>
</protein>
<dbReference type="EMBL" id="CAEZYR010000006">
    <property type="protein sequence ID" value="CAB4728212.1"/>
    <property type="molecule type" value="Genomic_DNA"/>
</dbReference>
<evidence type="ECO:0000313" key="4">
    <source>
        <dbReference type="EMBL" id="CAB4992325.1"/>
    </source>
</evidence>
<dbReference type="EMBL" id="CAFBMH010000163">
    <property type="protein sequence ID" value="CAB4934160.1"/>
    <property type="molecule type" value="Genomic_DNA"/>
</dbReference>
<dbReference type="EMBL" id="CAFABA010000193">
    <property type="protein sequence ID" value="CAB4836551.1"/>
    <property type="molecule type" value="Genomic_DNA"/>
</dbReference>
<dbReference type="AlphaFoldDB" id="A0A6J7AU64"/>
<name>A0A6J7AU64_9ZZZZ</name>
<evidence type="ECO:0000313" key="2">
    <source>
        <dbReference type="EMBL" id="CAB4836551.1"/>
    </source>
</evidence>
<dbReference type="EMBL" id="CAFBOS010000053">
    <property type="protein sequence ID" value="CAB4992325.1"/>
    <property type="molecule type" value="Genomic_DNA"/>
</dbReference>
<sequence>MLDGEPIRSMMPGAGRMAALMTSAADLQLRVAT</sequence>
<accession>A0A6J7AU64</accession>
<proteinExistence type="predicted"/>
<evidence type="ECO:0000313" key="1">
    <source>
        <dbReference type="EMBL" id="CAB4728212.1"/>
    </source>
</evidence>
<reference evidence="2" key="1">
    <citation type="submission" date="2020-05" db="EMBL/GenBank/DDBJ databases">
        <authorList>
            <person name="Chiriac C."/>
            <person name="Salcher M."/>
            <person name="Ghai R."/>
            <person name="Kavagutti S V."/>
        </authorList>
    </citation>
    <scope>NUCLEOTIDE SEQUENCE</scope>
</reference>